<evidence type="ECO:0000313" key="8">
    <source>
        <dbReference type="Proteomes" id="UP000095463"/>
    </source>
</evidence>
<evidence type="ECO:0000256" key="2">
    <source>
        <dbReference type="ARBA" id="ARBA00022475"/>
    </source>
</evidence>
<reference evidence="7 8" key="1">
    <citation type="journal article" date="2015" name="Genome Announc.">
        <title>Genome Assemblies of Three Soil-Associated Devosia species: D. insulae, D. limi, and D. soli.</title>
        <authorList>
            <person name="Hassan Y.I."/>
            <person name="Lepp D."/>
            <person name="Zhou T."/>
        </authorList>
    </citation>
    <scope>NUCLEOTIDE SEQUENCE [LARGE SCALE GENOMIC DNA]</scope>
    <source>
        <strain evidence="7 8">DS-56</strain>
    </source>
</reference>
<feature type="transmembrane region" description="Helical" evidence="6">
    <location>
        <begin position="74"/>
        <end position="94"/>
    </location>
</feature>
<evidence type="ECO:0000256" key="5">
    <source>
        <dbReference type="ARBA" id="ARBA00023136"/>
    </source>
</evidence>
<dbReference type="Proteomes" id="UP000095463">
    <property type="component" value="Unassembled WGS sequence"/>
</dbReference>
<name>A0A1E5XN91_9HYPH</name>
<comment type="caution">
    <text evidence="7">The sequence shown here is derived from an EMBL/GenBank/DDBJ whole genome shotgun (WGS) entry which is preliminary data.</text>
</comment>
<dbReference type="Pfam" id="PF02653">
    <property type="entry name" value="BPD_transp_2"/>
    <property type="match status" value="1"/>
</dbReference>
<keyword evidence="4 6" id="KW-1133">Transmembrane helix</keyword>
<feature type="transmembrane region" description="Helical" evidence="6">
    <location>
        <begin position="190"/>
        <end position="216"/>
    </location>
</feature>
<organism evidence="7 8">
    <name type="scientific">Devosia insulae DS-56</name>
    <dbReference type="NCBI Taxonomy" id="1116389"/>
    <lineage>
        <taxon>Bacteria</taxon>
        <taxon>Pseudomonadati</taxon>
        <taxon>Pseudomonadota</taxon>
        <taxon>Alphaproteobacteria</taxon>
        <taxon>Hyphomicrobiales</taxon>
        <taxon>Devosiaceae</taxon>
        <taxon>Devosia</taxon>
    </lineage>
</organism>
<accession>A0A1E5XN91</accession>
<comment type="subcellular location">
    <subcellularLocation>
        <location evidence="1">Cell membrane</location>
        <topology evidence="1">Multi-pass membrane protein</topology>
    </subcellularLocation>
</comment>
<dbReference type="GO" id="GO:0022857">
    <property type="term" value="F:transmembrane transporter activity"/>
    <property type="evidence" value="ECO:0007669"/>
    <property type="project" value="InterPro"/>
</dbReference>
<dbReference type="PANTHER" id="PTHR32196">
    <property type="entry name" value="ABC TRANSPORTER PERMEASE PROTEIN YPHD-RELATED-RELATED"/>
    <property type="match status" value="1"/>
</dbReference>
<dbReference type="CDD" id="cd06579">
    <property type="entry name" value="TM_PBP1_transp_AraH_like"/>
    <property type="match status" value="1"/>
</dbReference>
<feature type="transmembrane region" description="Helical" evidence="6">
    <location>
        <begin position="101"/>
        <end position="122"/>
    </location>
</feature>
<dbReference type="InterPro" id="IPR001851">
    <property type="entry name" value="ABC_transp_permease"/>
</dbReference>
<keyword evidence="3 6" id="KW-0812">Transmembrane</keyword>
<dbReference type="RefSeq" id="WP_069910739.1">
    <property type="nucleotide sequence ID" value="NZ_LAJE02000236.1"/>
</dbReference>
<feature type="transmembrane region" description="Helical" evidence="6">
    <location>
        <begin position="292"/>
        <end position="314"/>
    </location>
</feature>
<keyword evidence="8" id="KW-1185">Reference proteome</keyword>
<dbReference type="AlphaFoldDB" id="A0A1E5XN91"/>
<dbReference type="OrthoDB" id="7944771at2"/>
<keyword evidence="2" id="KW-1003">Cell membrane</keyword>
<keyword evidence="5 6" id="KW-0472">Membrane</keyword>
<evidence type="ECO:0000256" key="6">
    <source>
        <dbReference type="SAM" id="Phobius"/>
    </source>
</evidence>
<evidence type="ECO:0000313" key="7">
    <source>
        <dbReference type="EMBL" id="OEO30045.1"/>
    </source>
</evidence>
<dbReference type="GO" id="GO:0005886">
    <property type="term" value="C:plasma membrane"/>
    <property type="evidence" value="ECO:0007669"/>
    <property type="project" value="UniProtKB-SubCell"/>
</dbReference>
<protein>
    <submittedName>
        <fullName evidence="7">Ribose ABC transporter permease</fullName>
    </submittedName>
</protein>
<dbReference type="EMBL" id="LAJE02000236">
    <property type="protein sequence ID" value="OEO30045.1"/>
    <property type="molecule type" value="Genomic_DNA"/>
</dbReference>
<gene>
    <name evidence="7" type="ORF">VW23_023205</name>
</gene>
<feature type="transmembrane region" description="Helical" evidence="6">
    <location>
        <begin position="44"/>
        <end position="62"/>
    </location>
</feature>
<proteinExistence type="predicted"/>
<feature type="transmembrane region" description="Helical" evidence="6">
    <location>
        <begin position="128"/>
        <end position="147"/>
    </location>
</feature>
<evidence type="ECO:0000256" key="4">
    <source>
        <dbReference type="ARBA" id="ARBA00022989"/>
    </source>
</evidence>
<dbReference type="PANTHER" id="PTHR32196:SF72">
    <property type="entry name" value="RIBOSE IMPORT PERMEASE PROTEIN RBSC"/>
    <property type="match status" value="1"/>
</dbReference>
<evidence type="ECO:0000256" key="1">
    <source>
        <dbReference type="ARBA" id="ARBA00004651"/>
    </source>
</evidence>
<feature type="transmembrane region" description="Helical" evidence="6">
    <location>
        <begin position="326"/>
        <end position="345"/>
    </location>
</feature>
<evidence type="ECO:0000256" key="3">
    <source>
        <dbReference type="ARBA" id="ARBA00022692"/>
    </source>
</evidence>
<sequence length="351" mass="37900">MTDTANRDGQSPAKALDADTVRRVAEGKHADRSRLRRFFRDHRPAVGSFVVLVVMLACFFVGNPEVFSQWNMYRAVLIGLPVVLFVVVPLVYVVTVGEIDLSFPATIGMAGWVFALVVQAGYDPFLGIIAAVLTGLVLGLCVGWLVVYANLSSLIATLGMNFMLRGLIQINTEGKSIALVGLPKTLTFQIFGGQFFGIPVQVLWALLFVAICSFIYNRHRFGVHVHMVGDNPDAAQQMGINVKLVRLKTFAFVGLGAALAGVAAVMINYTWWPTSGDGYLLPALASVFVGGTAPWGGIGTIIGSAIGSFTVSFIQSGVVGAGLSGFYVQFFYGLIIILSLLGHRWNQVRYR</sequence>
<feature type="transmembrane region" description="Helical" evidence="6">
    <location>
        <begin position="250"/>
        <end position="272"/>
    </location>
</feature>